<evidence type="ECO:0000256" key="4">
    <source>
        <dbReference type="ARBA" id="ARBA00022692"/>
    </source>
</evidence>
<keyword evidence="6" id="KW-0175">Coiled coil</keyword>
<feature type="transmembrane region" description="Helical" evidence="9">
    <location>
        <begin position="835"/>
        <end position="858"/>
    </location>
</feature>
<organism evidence="10 11">
    <name type="scientific">Aspergillus cavernicola</name>
    <dbReference type="NCBI Taxonomy" id="176166"/>
    <lineage>
        <taxon>Eukaryota</taxon>
        <taxon>Fungi</taxon>
        <taxon>Dikarya</taxon>
        <taxon>Ascomycota</taxon>
        <taxon>Pezizomycotina</taxon>
        <taxon>Eurotiomycetes</taxon>
        <taxon>Eurotiomycetidae</taxon>
        <taxon>Eurotiales</taxon>
        <taxon>Aspergillaceae</taxon>
        <taxon>Aspergillus</taxon>
        <taxon>Aspergillus subgen. Nidulantes</taxon>
    </lineage>
</organism>
<keyword evidence="5 9" id="KW-1133">Transmembrane helix</keyword>
<dbReference type="Pfam" id="PF10186">
    <property type="entry name" value="ATG14"/>
    <property type="match status" value="2"/>
</dbReference>
<dbReference type="PANTHER" id="PTHR11040">
    <property type="entry name" value="ZINC/IRON TRANSPORTER"/>
    <property type="match status" value="1"/>
</dbReference>
<feature type="transmembrane region" description="Helical" evidence="9">
    <location>
        <begin position="588"/>
        <end position="610"/>
    </location>
</feature>
<comment type="subcellular location">
    <subcellularLocation>
        <location evidence="1">Membrane</location>
        <topology evidence="1">Multi-pass membrane protein</topology>
    </subcellularLocation>
</comment>
<gene>
    <name evidence="10" type="ORF">BDW59DRAFT_172878</name>
</gene>
<sequence length="897" mass="98254">MSCDICARAQTSRLRLLCPTCARNQLYPSRLENATVLLEKEHLGQQIEVAVNSNPNLENPSNEHERHNAASGNGGSPLWTLQSVKDEQREAAALASIQNNIKRTDHLWHSLHSKTAEARIFLCREVASLYSLRQKVRKRDHGVKEIYMIGGVSIIDLRDLNGNTNTRIGAAPTHISTSFSYVAHTVVLISHYLSLRLPAEITLPHWNYPTPTIYTPSASYLARGGDSTSSSDQPSSSSPATSRAADSHPPPPRPRPICIDKSLPKLAKEDPGTYALFIEGVTLLAWNVSWLCRSQGLNLGSDSWEDVCDIGKNLWQLLVAPPGQPSTLVRALAGRDIQAKMKTPKDSPRTTIQRTKSFPMFGHYSHGTAHSFLGASQGTEFIRTWRLPTPTKVNDRLRSTLLGEMASAEWEWLESKEWDDIPQELAQPLPPETTNGSGMTHNPEPSITDTKSLASKLEASNAPAKFRHSTSVLSGIPDALLREELTRRNVYRDADDTKPACGSIKQGAYNTPVHVMALFLILILSTLACSFPILARRFPRLPIPRRFLFLSRHFGTGVLIATAFVHLLPTAFVSLTHPCLPQFWSESYRAMAGFVAMISVFVVVLVEMFFAMKGAGHVHGSEYDQLIGEGLDTTGDDNAGDLNYSRLDSRESTDNIHLSPMHGNRAEHSTDEFSPEGSTTHLIKEDDLDLGETGRYGIPRANGNNNRPPHSHHHRSQSGTSHVDPKISLQNPQRQLLQCLLLEAGILFHSIFIGMAVSVATGTSFVVLLVAISFHQTFEGFALGSRIASLIPDLFPPSSFKPWLMALAYGTTTPIGQAIGLVLHNFYDPASATGLLMVGITNAISSGLLLFAGLVELLAEDFLSEDSYVTLRGQRRVEACLAVAAGALLMAFVGAFA</sequence>
<keyword evidence="4 9" id="KW-0812">Transmembrane</keyword>
<evidence type="ECO:0000256" key="1">
    <source>
        <dbReference type="ARBA" id="ARBA00004141"/>
    </source>
</evidence>
<dbReference type="InterPro" id="IPR003689">
    <property type="entry name" value="ZIP"/>
</dbReference>
<protein>
    <recommendedName>
        <fullName evidence="3">Autophagy-related protein 14</fullName>
    </recommendedName>
</protein>
<feature type="transmembrane region" description="Helical" evidence="9">
    <location>
        <begin position="879"/>
        <end position="896"/>
    </location>
</feature>
<evidence type="ECO:0000256" key="3">
    <source>
        <dbReference type="ARBA" id="ARBA00013807"/>
    </source>
</evidence>
<feature type="transmembrane region" description="Helical" evidence="9">
    <location>
        <begin position="547"/>
        <end position="568"/>
    </location>
</feature>
<keyword evidence="7 9" id="KW-0472">Membrane</keyword>
<dbReference type="Pfam" id="PF02535">
    <property type="entry name" value="Zip"/>
    <property type="match status" value="1"/>
</dbReference>
<feature type="region of interest" description="Disordered" evidence="8">
    <location>
        <begin position="653"/>
        <end position="726"/>
    </location>
</feature>
<feature type="transmembrane region" description="Helical" evidence="9">
    <location>
        <begin position="803"/>
        <end position="823"/>
    </location>
</feature>
<evidence type="ECO:0000256" key="7">
    <source>
        <dbReference type="ARBA" id="ARBA00023136"/>
    </source>
</evidence>
<feature type="transmembrane region" description="Helical" evidence="9">
    <location>
        <begin position="513"/>
        <end position="535"/>
    </location>
</feature>
<keyword evidence="11" id="KW-1185">Reference proteome</keyword>
<evidence type="ECO:0000256" key="8">
    <source>
        <dbReference type="SAM" id="MobiDB-lite"/>
    </source>
</evidence>
<feature type="compositionally biased region" description="Low complexity" evidence="8">
    <location>
        <begin position="226"/>
        <end position="244"/>
    </location>
</feature>
<dbReference type="EMBL" id="JBFXLS010000043">
    <property type="protein sequence ID" value="KAL2824546.1"/>
    <property type="molecule type" value="Genomic_DNA"/>
</dbReference>
<feature type="region of interest" description="Disordered" evidence="8">
    <location>
        <begin position="429"/>
        <end position="449"/>
    </location>
</feature>
<dbReference type="Proteomes" id="UP001610335">
    <property type="component" value="Unassembled WGS sequence"/>
</dbReference>
<dbReference type="PANTHER" id="PTHR11040:SF60">
    <property type="entry name" value="FAMILY ZINC TRANSPORTER, PUTATIVE (AFU_ORTHOLOGUE AFUA_8G04010)-RELATED"/>
    <property type="match status" value="1"/>
</dbReference>
<dbReference type="InterPro" id="IPR018791">
    <property type="entry name" value="UV_resistance/autophagy_Atg14"/>
</dbReference>
<reference evidence="10 11" key="1">
    <citation type="submission" date="2024-07" db="EMBL/GenBank/DDBJ databases">
        <title>Section-level genome sequencing and comparative genomics of Aspergillus sections Usti and Cavernicolus.</title>
        <authorList>
            <consortium name="Lawrence Berkeley National Laboratory"/>
            <person name="Nybo J.L."/>
            <person name="Vesth T.C."/>
            <person name="Theobald S."/>
            <person name="Frisvad J.C."/>
            <person name="Larsen T.O."/>
            <person name="Kjaerboelling I."/>
            <person name="Rothschild-Mancinelli K."/>
            <person name="Lyhne E.K."/>
            <person name="Kogle M.E."/>
            <person name="Barry K."/>
            <person name="Clum A."/>
            <person name="Na H."/>
            <person name="Ledsgaard L."/>
            <person name="Lin J."/>
            <person name="Lipzen A."/>
            <person name="Kuo A."/>
            <person name="Riley R."/>
            <person name="Mondo S."/>
            <person name="LaButti K."/>
            <person name="Haridas S."/>
            <person name="Pangalinan J."/>
            <person name="Salamov A.A."/>
            <person name="Simmons B.A."/>
            <person name="Magnuson J.K."/>
            <person name="Chen J."/>
            <person name="Drula E."/>
            <person name="Henrissat B."/>
            <person name="Wiebenga A."/>
            <person name="Lubbers R.J."/>
            <person name="Gomes A.C."/>
            <person name="Makela M.R."/>
            <person name="Stajich J."/>
            <person name="Grigoriev I.V."/>
            <person name="Mortensen U.H."/>
            <person name="De vries R.P."/>
            <person name="Baker S.E."/>
            <person name="Andersen M.R."/>
        </authorList>
    </citation>
    <scope>NUCLEOTIDE SEQUENCE [LARGE SCALE GENOMIC DNA]</scope>
    <source>
        <strain evidence="10 11">CBS 600.67</strain>
    </source>
</reference>
<feature type="region of interest" description="Disordered" evidence="8">
    <location>
        <begin position="224"/>
        <end position="259"/>
    </location>
</feature>
<feature type="region of interest" description="Disordered" evidence="8">
    <location>
        <begin position="53"/>
        <end position="79"/>
    </location>
</feature>
<evidence type="ECO:0000256" key="6">
    <source>
        <dbReference type="ARBA" id="ARBA00023054"/>
    </source>
</evidence>
<evidence type="ECO:0000313" key="10">
    <source>
        <dbReference type="EMBL" id="KAL2824546.1"/>
    </source>
</evidence>
<proteinExistence type="inferred from homology"/>
<evidence type="ECO:0000313" key="11">
    <source>
        <dbReference type="Proteomes" id="UP001610335"/>
    </source>
</evidence>
<comment type="similarity">
    <text evidence="2">Belongs to the ATG14 family.</text>
</comment>
<comment type="caution">
    <text evidence="10">The sequence shown here is derived from an EMBL/GenBank/DDBJ whole genome shotgun (WGS) entry which is preliminary data.</text>
</comment>
<evidence type="ECO:0000256" key="5">
    <source>
        <dbReference type="ARBA" id="ARBA00022989"/>
    </source>
</evidence>
<evidence type="ECO:0000256" key="9">
    <source>
        <dbReference type="SAM" id="Phobius"/>
    </source>
</evidence>
<evidence type="ECO:0000256" key="2">
    <source>
        <dbReference type="ARBA" id="ARBA00009574"/>
    </source>
</evidence>
<accession>A0ABR4IA33</accession>
<name>A0ABR4IA33_9EURO</name>
<feature type="compositionally biased region" description="Polar residues" evidence="8">
    <location>
        <begin position="432"/>
        <end position="449"/>
    </location>
</feature>